<feature type="domain" description="RRM" evidence="5">
    <location>
        <begin position="485"/>
        <end position="570"/>
    </location>
</feature>
<evidence type="ECO:0000256" key="2">
    <source>
        <dbReference type="ARBA" id="ARBA00022884"/>
    </source>
</evidence>
<gene>
    <name evidence="7" type="ORF">AFUS01_LOCUS25724</name>
</gene>
<accession>A0A8J2KE71</accession>
<feature type="compositionally biased region" description="Low complexity" evidence="4">
    <location>
        <begin position="20"/>
        <end position="29"/>
    </location>
</feature>
<feature type="region of interest" description="Disordered" evidence="4">
    <location>
        <begin position="1"/>
        <end position="29"/>
    </location>
</feature>
<proteinExistence type="predicted"/>
<feature type="compositionally biased region" description="Polar residues" evidence="4">
    <location>
        <begin position="687"/>
        <end position="698"/>
    </location>
</feature>
<dbReference type="GO" id="GO:1990904">
    <property type="term" value="C:ribonucleoprotein complex"/>
    <property type="evidence" value="ECO:0007669"/>
    <property type="project" value="TreeGrafter"/>
</dbReference>
<dbReference type="GO" id="GO:0005829">
    <property type="term" value="C:cytosol"/>
    <property type="evidence" value="ECO:0007669"/>
    <property type="project" value="TreeGrafter"/>
</dbReference>
<keyword evidence="8" id="KW-1185">Reference proteome</keyword>
<dbReference type="InterPro" id="IPR039539">
    <property type="entry name" value="Ras_GTPase_bind_prot"/>
</dbReference>
<keyword evidence="2 3" id="KW-0694">RNA-binding</keyword>
<feature type="compositionally biased region" description="Basic and acidic residues" evidence="4">
    <location>
        <begin position="557"/>
        <end position="570"/>
    </location>
</feature>
<reference evidence="7" key="1">
    <citation type="submission" date="2021-06" db="EMBL/GenBank/DDBJ databases">
        <authorList>
            <person name="Hodson N. C."/>
            <person name="Mongue J. A."/>
            <person name="Jaron S. K."/>
        </authorList>
    </citation>
    <scope>NUCLEOTIDE SEQUENCE</scope>
</reference>
<dbReference type="SMART" id="SM00360">
    <property type="entry name" value="RRM"/>
    <property type="match status" value="1"/>
</dbReference>
<dbReference type="FunFam" id="3.10.450.50:FF:000015">
    <property type="entry name" value="Ras GTPase-activating protein-binding protein 2"/>
    <property type="match status" value="1"/>
</dbReference>
<dbReference type="InterPro" id="IPR018222">
    <property type="entry name" value="Nuclear_transport_factor_2_euk"/>
</dbReference>
<feature type="compositionally biased region" description="Polar residues" evidence="4">
    <location>
        <begin position="8"/>
        <end position="19"/>
    </location>
</feature>
<comment type="subcellular location">
    <subcellularLocation>
        <location evidence="1">Cytoplasm</location>
        <location evidence="1">Stress granule</location>
    </subcellularLocation>
</comment>
<evidence type="ECO:0000256" key="1">
    <source>
        <dbReference type="ARBA" id="ARBA00004210"/>
    </source>
</evidence>
<evidence type="ECO:0000259" key="5">
    <source>
        <dbReference type="PROSITE" id="PS50102"/>
    </source>
</evidence>
<feature type="region of interest" description="Disordered" evidence="4">
    <location>
        <begin position="350"/>
        <end position="477"/>
    </location>
</feature>
<evidence type="ECO:0000313" key="7">
    <source>
        <dbReference type="EMBL" id="CAG7815018.1"/>
    </source>
</evidence>
<dbReference type="InterPro" id="IPR002075">
    <property type="entry name" value="NTF2_dom"/>
</dbReference>
<evidence type="ECO:0000256" key="3">
    <source>
        <dbReference type="PROSITE-ProRule" id="PRU00176"/>
    </source>
</evidence>
<feature type="compositionally biased region" description="Low complexity" evidence="4">
    <location>
        <begin position="671"/>
        <end position="686"/>
    </location>
</feature>
<dbReference type="PROSITE" id="PS50177">
    <property type="entry name" value="NTF2_DOMAIN"/>
    <property type="match status" value="1"/>
</dbReference>
<feature type="compositionally biased region" description="Polar residues" evidence="4">
    <location>
        <begin position="455"/>
        <end position="465"/>
    </location>
</feature>
<dbReference type="Proteomes" id="UP000708208">
    <property type="component" value="Unassembled WGS sequence"/>
</dbReference>
<dbReference type="PANTHER" id="PTHR10693">
    <property type="entry name" value="RAS GTPASE-ACTIVATING PROTEIN-BINDING PROTEIN"/>
    <property type="match status" value="1"/>
</dbReference>
<feature type="region of interest" description="Disordered" evidence="4">
    <location>
        <begin position="226"/>
        <end position="293"/>
    </location>
</feature>
<dbReference type="PANTHER" id="PTHR10693:SF20">
    <property type="entry name" value="AT27578P"/>
    <property type="match status" value="1"/>
</dbReference>
<evidence type="ECO:0000256" key="4">
    <source>
        <dbReference type="SAM" id="MobiDB-lite"/>
    </source>
</evidence>
<feature type="compositionally biased region" description="Polar residues" evidence="4">
    <location>
        <begin position="364"/>
        <end position="394"/>
    </location>
</feature>
<dbReference type="Pfam" id="PF00076">
    <property type="entry name" value="RRM_1"/>
    <property type="match status" value="1"/>
</dbReference>
<feature type="compositionally biased region" description="Basic and acidic residues" evidence="4">
    <location>
        <begin position="414"/>
        <end position="454"/>
    </location>
</feature>
<feature type="compositionally biased region" description="Low complexity" evidence="4">
    <location>
        <begin position="617"/>
        <end position="631"/>
    </location>
</feature>
<sequence length="698" mass="74325">MVMEESTAVHSHSHSPTGENNLNVTNNNNSSPSSNVYLVGLEFVRQYYTVMNQGPLYLHRFYSDDSSFVHGVSARDSKVVYGQQEIHKRIQSLNFRNCHAKIRQVDSHETLGNGVVIQVTGELSNNGQPMRRFMQTFVLAPQSPKRYYVRNDIFHYQDEVFCDEDVQASPPVEANLETEEQEECEKELDAVNNITMVPVVDTSPLAAVAPKAAPMAEVITTINSKPGAPPVLNQPVPQPSPGPVNDAAGSAPVTTSSSAPVKVDGAQGKFNSGNAEAATPATNVSSGGPLSGAGDDGVSVVSINRVLEEETTVVNSGTSGSGPKTYANLFKSSSTISSVAATPVVNQAAAPAKTGTNGPVAGSTPGNNVTVSVNENAVTTSPQVSPQPPAANTRQNEKGLPPRNPRGPGGGGFNRERENRGGDRDRDQRGDRNDRDNRQNDRDRDRREPRERLPSRSSNALNVETGSVDGDRDRSRPVNTYSDAYQLFVGNLPHTVTLQEIKDIFSEFGDVADVKIQKPAPKSSGTKVPYFAFVVFEDPSSAQAALKKHKISMKMSDGTDRRLNVEEKRSRPPMGNSGGGNSYGFRDNVVNNAGHSVSSNHSGNNNAVGGGGGSGHGRNYSGGSYSDQQQQRPPPQTHSRTFRGSNRGGGNNTSGGDRSGRGPSGGGGGHNNNNSGNNSGSFQGGRTSPNRSYSNNKR</sequence>
<dbReference type="CDD" id="cd00780">
    <property type="entry name" value="NTF2"/>
    <property type="match status" value="1"/>
</dbReference>
<dbReference type="GO" id="GO:0003729">
    <property type="term" value="F:mRNA binding"/>
    <property type="evidence" value="ECO:0007669"/>
    <property type="project" value="TreeGrafter"/>
</dbReference>
<feature type="compositionally biased region" description="Polar residues" evidence="4">
    <location>
        <begin position="269"/>
        <end position="288"/>
    </location>
</feature>
<dbReference type="EMBL" id="CAJVCH010333614">
    <property type="protein sequence ID" value="CAG7815018.1"/>
    <property type="molecule type" value="Genomic_DNA"/>
</dbReference>
<feature type="region of interest" description="Disordered" evidence="4">
    <location>
        <begin position="554"/>
        <end position="698"/>
    </location>
</feature>
<comment type="caution">
    <text evidence="7">The sequence shown here is derived from an EMBL/GenBank/DDBJ whole genome shotgun (WGS) entry which is preliminary data.</text>
</comment>
<evidence type="ECO:0000259" key="6">
    <source>
        <dbReference type="PROSITE" id="PS50177"/>
    </source>
</evidence>
<dbReference type="Pfam" id="PF02136">
    <property type="entry name" value="NTF2"/>
    <property type="match status" value="1"/>
</dbReference>
<dbReference type="AlphaFoldDB" id="A0A8J2KE71"/>
<evidence type="ECO:0000313" key="8">
    <source>
        <dbReference type="Proteomes" id="UP000708208"/>
    </source>
</evidence>
<feature type="domain" description="NTF2" evidence="6">
    <location>
        <begin position="39"/>
        <end position="156"/>
    </location>
</feature>
<organism evidence="7 8">
    <name type="scientific">Allacma fusca</name>
    <dbReference type="NCBI Taxonomy" id="39272"/>
    <lineage>
        <taxon>Eukaryota</taxon>
        <taxon>Metazoa</taxon>
        <taxon>Ecdysozoa</taxon>
        <taxon>Arthropoda</taxon>
        <taxon>Hexapoda</taxon>
        <taxon>Collembola</taxon>
        <taxon>Symphypleona</taxon>
        <taxon>Sminthuridae</taxon>
        <taxon>Allacma</taxon>
    </lineage>
</organism>
<dbReference type="PROSITE" id="PS50102">
    <property type="entry name" value="RRM"/>
    <property type="match status" value="1"/>
</dbReference>
<feature type="compositionally biased region" description="Low complexity" evidence="4">
    <location>
        <begin position="588"/>
        <end position="607"/>
    </location>
</feature>
<evidence type="ECO:0008006" key="9">
    <source>
        <dbReference type="Google" id="ProtNLM"/>
    </source>
</evidence>
<name>A0A8J2KE71_9HEXA</name>
<dbReference type="GO" id="GO:0010494">
    <property type="term" value="C:cytoplasmic stress granule"/>
    <property type="evidence" value="ECO:0007669"/>
    <property type="project" value="UniProtKB-SubCell"/>
</dbReference>
<dbReference type="OrthoDB" id="339151at2759"/>
<protein>
    <recommendedName>
        <fullName evidence="9">Ras GTPase-activating protein-binding protein 2</fullName>
    </recommendedName>
</protein>
<dbReference type="InterPro" id="IPR000504">
    <property type="entry name" value="RRM_dom"/>
</dbReference>